<dbReference type="PROSITE" id="PS50011">
    <property type="entry name" value="PROTEIN_KINASE_DOM"/>
    <property type="match status" value="1"/>
</dbReference>
<evidence type="ECO:0000313" key="16">
    <source>
        <dbReference type="Proteomes" id="UP001519362"/>
    </source>
</evidence>
<dbReference type="PROSITE" id="PS00107">
    <property type="entry name" value="PROTEIN_KINASE_ATP"/>
    <property type="match status" value="1"/>
</dbReference>
<evidence type="ECO:0000313" key="15">
    <source>
        <dbReference type="EMBL" id="MBP2436870.1"/>
    </source>
</evidence>
<evidence type="ECO:0000256" key="11">
    <source>
        <dbReference type="SAM" id="MobiDB-lite"/>
    </source>
</evidence>
<dbReference type="EMBL" id="JAGIOL010000001">
    <property type="protein sequence ID" value="MBP2436870.1"/>
    <property type="molecule type" value="Genomic_DNA"/>
</dbReference>
<dbReference type="InterPro" id="IPR000719">
    <property type="entry name" value="Prot_kinase_dom"/>
</dbReference>
<keyword evidence="7 10" id="KW-0067">ATP-binding</keyword>
<dbReference type="CDD" id="cd06577">
    <property type="entry name" value="PASTA_pknB"/>
    <property type="match status" value="3"/>
</dbReference>
<dbReference type="Gene3D" id="3.30.10.20">
    <property type="match status" value="3"/>
</dbReference>
<dbReference type="RefSeq" id="WP_338143991.1">
    <property type="nucleotide sequence ID" value="NZ_CP049253.1"/>
</dbReference>
<feature type="compositionally biased region" description="Acidic residues" evidence="11">
    <location>
        <begin position="557"/>
        <end position="566"/>
    </location>
</feature>
<feature type="transmembrane region" description="Helical" evidence="12">
    <location>
        <begin position="320"/>
        <end position="341"/>
    </location>
</feature>
<evidence type="ECO:0000256" key="2">
    <source>
        <dbReference type="ARBA" id="ARBA00022527"/>
    </source>
</evidence>
<evidence type="ECO:0000259" key="14">
    <source>
        <dbReference type="PROSITE" id="PS51178"/>
    </source>
</evidence>
<keyword evidence="12" id="KW-1133">Transmembrane helix</keyword>
<reference evidence="15 16" key="1">
    <citation type="submission" date="2021-03" db="EMBL/GenBank/DDBJ databases">
        <title>Sequencing the genomes of 1000 actinobacteria strains.</title>
        <authorList>
            <person name="Klenk H.-P."/>
        </authorList>
    </citation>
    <scope>NUCLEOTIDE SEQUENCE [LARGE SCALE GENOMIC DNA]</scope>
    <source>
        <strain evidence="15 16">DSM 24221</strain>
    </source>
</reference>
<evidence type="ECO:0000256" key="1">
    <source>
        <dbReference type="ARBA" id="ARBA00012513"/>
    </source>
</evidence>
<keyword evidence="16" id="KW-1185">Reference proteome</keyword>
<dbReference type="NCBIfam" id="NF033483">
    <property type="entry name" value="PknB_PASTA_kin"/>
    <property type="match status" value="1"/>
</dbReference>
<dbReference type="Gene3D" id="3.30.200.20">
    <property type="entry name" value="Phosphorylase Kinase, domain 1"/>
    <property type="match status" value="1"/>
</dbReference>
<keyword evidence="6 15" id="KW-0418">Kinase</keyword>
<dbReference type="InterPro" id="IPR005543">
    <property type="entry name" value="PASTA_dom"/>
</dbReference>
<evidence type="ECO:0000256" key="4">
    <source>
        <dbReference type="ARBA" id="ARBA00022737"/>
    </source>
</evidence>
<sequence length="580" mass="61973">MDSLIGRGGMASVFRGYDLTLGRTVAIKVLKRDLAGDNTFRTRFRLEAQAASRMAHPSIVRVYDAGEDLEDDGEGGTRHTPYIVMEYVQGTLLRDLLRDGPVSPEDAARYVDGILEALEFSHRAGVIHRDIKPANVMVTDDGQVKVMDFGIARAISDTSATVAETTTILGTAAYFSPEQAKGDVVDARADLYSTGIVLYELLTGLPPFRGDSAVAVAYQHVREAPVPPSHAHDNSPAQLDPIVLRALAKDPAQRFPSAAVFREELDASLDRKSMSKRQLAAFTDDLYGESAQKQEQTEHTLTQLSAETNLTRTQSGPPIAWIWTAMILLVALVASVIVWVVRMDPWDLRVADSVNVPAVAGMTFERALSEAERAELTVTRRDEPSESVPEGIVIRTSPDPGTAVTPGTTIEVIVSEGELLAAVPELVGLSESAARSAISDATLQVGRITPVNDPEASDGTVLATTSNGREVLPGDELIQGAIIDLTVATGRVTVPNLAGWTIAAATGRLEELNLPVELSDDTSCLAETTPTVHTQSPVGDRPVGTSITLYQCTGEAPADDENDEASADGTGIGTEPEESW</sequence>
<comment type="caution">
    <text evidence="15">The sequence shown here is derived from an EMBL/GenBank/DDBJ whole genome shotgun (WGS) entry which is preliminary data.</text>
</comment>
<comment type="catalytic activity">
    <reaction evidence="8">
        <text>L-threonyl-[protein] + ATP = O-phospho-L-threonyl-[protein] + ADP + H(+)</text>
        <dbReference type="Rhea" id="RHEA:46608"/>
        <dbReference type="Rhea" id="RHEA-COMP:11060"/>
        <dbReference type="Rhea" id="RHEA-COMP:11605"/>
        <dbReference type="ChEBI" id="CHEBI:15378"/>
        <dbReference type="ChEBI" id="CHEBI:30013"/>
        <dbReference type="ChEBI" id="CHEBI:30616"/>
        <dbReference type="ChEBI" id="CHEBI:61977"/>
        <dbReference type="ChEBI" id="CHEBI:456216"/>
        <dbReference type="EC" id="2.7.11.1"/>
    </reaction>
</comment>
<dbReference type="GO" id="GO:0004674">
    <property type="term" value="F:protein serine/threonine kinase activity"/>
    <property type="evidence" value="ECO:0007669"/>
    <property type="project" value="UniProtKB-EC"/>
</dbReference>
<evidence type="ECO:0000259" key="13">
    <source>
        <dbReference type="PROSITE" id="PS50011"/>
    </source>
</evidence>
<keyword evidence="5 10" id="KW-0547">Nucleotide-binding</keyword>
<keyword evidence="2" id="KW-0723">Serine/threonine-protein kinase</keyword>
<feature type="domain" description="PASTA" evidence="14">
    <location>
        <begin position="350"/>
        <end position="416"/>
    </location>
</feature>
<dbReference type="SMART" id="SM00220">
    <property type="entry name" value="S_TKc"/>
    <property type="match status" value="1"/>
</dbReference>
<feature type="region of interest" description="Disordered" evidence="11">
    <location>
        <begin position="553"/>
        <end position="580"/>
    </location>
</feature>
<evidence type="ECO:0000256" key="10">
    <source>
        <dbReference type="PROSITE-ProRule" id="PRU10141"/>
    </source>
</evidence>
<dbReference type="InterPro" id="IPR011009">
    <property type="entry name" value="Kinase-like_dom_sf"/>
</dbReference>
<dbReference type="Gene3D" id="1.10.510.10">
    <property type="entry name" value="Transferase(Phosphotransferase) domain 1"/>
    <property type="match status" value="1"/>
</dbReference>
<organism evidence="15 16">
    <name type="scientific">Microbacterium amylolyticum</name>
    <dbReference type="NCBI Taxonomy" id="936337"/>
    <lineage>
        <taxon>Bacteria</taxon>
        <taxon>Bacillati</taxon>
        <taxon>Actinomycetota</taxon>
        <taxon>Actinomycetes</taxon>
        <taxon>Micrococcales</taxon>
        <taxon>Microbacteriaceae</taxon>
        <taxon>Microbacterium</taxon>
    </lineage>
</organism>
<dbReference type="SUPFAM" id="SSF56112">
    <property type="entry name" value="Protein kinase-like (PK-like)"/>
    <property type="match status" value="1"/>
</dbReference>
<dbReference type="PROSITE" id="PS51178">
    <property type="entry name" value="PASTA"/>
    <property type="match status" value="1"/>
</dbReference>
<dbReference type="Pfam" id="PF00069">
    <property type="entry name" value="Pkinase"/>
    <property type="match status" value="1"/>
</dbReference>
<dbReference type="PANTHER" id="PTHR43289:SF6">
    <property type="entry name" value="SERINE_THREONINE-PROTEIN KINASE NEKL-3"/>
    <property type="match status" value="1"/>
</dbReference>
<evidence type="ECO:0000256" key="9">
    <source>
        <dbReference type="ARBA" id="ARBA00048679"/>
    </source>
</evidence>
<dbReference type="SMART" id="SM00740">
    <property type="entry name" value="PASTA"/>
    <property type="match status" value="3"/>
</dbReference>
<keyword evidence="4" id="KW-0677">Repeat</keyword>
<dbReference type="Pfam" id="PF03793">
    <property type="entry name" value="PASTA"/>
    <property type="match status" value="1"/>
</dbReference>
<evidence type="ECO:0000256" key="7">
    <source>
        <dbReference type="ARBA" id="ARBA00022840"/>
    </source>
</evidence>
<evidence type="ECO:0000256" key="6">
    <source>
        <dbReference type="ARBA" id="ARBA00022777"/>
    </source>
</evidence>
<name>A0ABS4ZHW1_9MICO</name>
<feature type="binding site" evidence="10">
    <location>
        <position position="28"/>
    </location>
    <ligand>
        <name>ATP</name>
        <dbReference type="ChEBI" id="CHEBI:30616"/>
    </ligand>
</feature>
<evidence type="ECO:0000256" key="3">
    <source>
        <dbReference type="ARBA" id="ARBA00022679"/>
    </source>
</evidence>
<protein>
    <recommendedName>
        <fullName evidence="1">non-specific serine/threonine protein kinase</fullName>
        <ecNumber evidence="1">2.7.11.1</ecNumber>
    </recommendedName>
</protein>
<dbReference type="InterPro" id="IPR017441">
    <property type="entry name" value="Protein_kinase_ATP_BS"/>
</dbReference>
<dbReference type="EC" id="2.7.11.1" evidence="1"/>
<dbReference type="PROSITE" id="PS00108">
    <property type="entry name" value="PROTEIN_KINASE_ST"/>
    <property type="match status" value="1"/>
</dbReference>
<gene>
    <name evidence="15" type="ORF">JOF34_001456</name>
</gene>
<dbReference type="PANTHER" id="PTHR43289">
    <property type="entry name" value="MITOGEN-ACTIVATED PROTEIN KINASE KINASE KINASE 20-RELATED"/>
    <property type="match status" value="1"/>
</dbReference>
<dbReference type="Proteomes" id="UP001519362">
    <property type="component" value="Unassembled WGS sequence"/>
</dbReference>
<evidence type="ECO:0000256" key="5">
    <source>
        <dbReference type="ARBA" id="ARBA00022741"/>
    </source>
</evidence>
<evidence type="ECO:0000256" key="8">
    <source>
        <dbReference type="ARBA" id="ARBA00047899"/>
    </source>
</evidence>
<feature type="region of interest" description="Disordered" evidence="11">
    <location>
        <begin position="379"/>
        <end position="402"/>
    </location>
</feature>
<proteinExistence type="predicted"/>
<comment type="catalytic activity">
    <reaction evidence="9">
        <text>L-seryl-[protein] + ATP = O-phospho-L-seryl-[protein] + ADP + H(+)</text>
        <dbReference type="Rhea" id="RHEA:17989"/>
        <dbReference type="Rhea" id="RHEA-COMP:9863"/>
        <dbReference type="Rhea" id="RHEA-COMP:11604"/>
        <dbReference type="ChEBI" id="CHEBI:15378"/>
        <dbReference type="ChEBI" id="CHEBI:29999"/>
        <dbReference type="ChEBI" id="CHEBI:30616"/>
        <dbReference type="ChEBI" id="CHEBI:83421"/>
        <dbReference type="ChEBI" id="CHEBI:456216"/>
        <dbReference type="EC" id="2.7.11.1"/>
    </reaction>
</comment>
<feature type="domain" description="Protein kinase" evidence="13">
    <location>
        <begin position="1"/>
        <end position="269"/>
    </location>
</feature>
<evidence type="ECO:0000256" key="12">
    <source>
        <dbReference type="SAM" id="Phobius"/>
    </source>
</evidence>
<accession>A0ABS4ZHW1</accession>
<keyword evidence="12" id="KW-0472">Membrane</keyword>
<keyword evidence="12" id="KW-0812">Transmembrane</keyword>
<keyword evidence="3 15" id="KW-0808">Transferase</keyword>
<dbReference type="CDD" id="cd14014">
    <property type="entry name" value="STKc_PknB_like"/>
    <property type="match status" value="1"/>
</dbReference>
<dbReference type="InterPro" id="IPR008271">
    <property type="entry name" value="Ser/Thr_kinase_AS"/>
</dbReference>